<feature type="domain" description="Nudix hydrolase" evidence="11">
    <location>
        <begin position="48"/>
        <end position="186"/>
    </location>
</feature>
<dbReference type="GO" id="GO:0019693">
    <property type="term" value="P:ribose phosphate metabolic process"/>
    <property type="evidence" value="ECO:0007669"/>
    <property type="project" value="TreeGrafter"/>
</dbReference>
<feature type="binding site" evidence="9">
    <location>
        <position position="104"/>
    </location>
    <ligand>
        <name>Mg(2+)</name>
        <dbReference type="ChEBI" id="CHEBI:18420"/>
        <label>2</label>
    </ligand>
</feature>
<protein>
    <recommendedName>
        <fullName evidence="5">GDP-mannose pyrophosphatase</fullName>
    </recommendedName>
    <alternativeName>
        <fullName evidence="7">GDP-mannose hydrolase</fullName>
    </alternativeName>
    <alternativeName>
        <fullName evidence="8">GDPMK</fullName>
    </alternativeName>
</protein>
<dbReference type="InterPro" id="IPR015797">
    <property type="entry name" value="NUDIX_hydrolase-like_dom_sf"/>
</dbReference>
<dbReference type="EMBL" id="QWGA01000008">
    <property type="protein sequence ID" value="RIJ27680.1"/>
    <property type="molecule type" value="Genomic_DNA"/>
</dbReference>
<dbReference type="PANTHER" id="PTHR11839:SF18">
    <property type="entry name" value="NUDIX HYDROLASE DOMAIN-CONTAINING PROTEIN"/>
    <property type="match status" value="1"/>
</dbReference>
<gene>
    <name evidence="12" type="ORF">D1222_14970</name>
</gene>
<evidence type="ECO:0000256" key="7">
    <source>
        <dbReference type="ARBA" id="ARBA00032162"/>
    </source>
</evidence>
<dbReference type="InterPro" id="IPR000086">
    <property type="entry name" value="NUDIX_hydrolase_dom"/>
</dbReference>
<dbReference type="OrthoDB" id="5292471at2"/>
<evidence type="ECO:0000313" key="12">
    <source>
        <dbReference type="EMBL" id="RIJ27680.1"/>
    </source>
</evidence>
<comment type="caution">
    <text evidence="12">The sequence shown here is derived from an EMBL/GenBank/DDBJ whole genome shotgun (WGS) entry which is preliminary data.</text>
</comment>
<evidence type="ECO:0000256" key="4">
    <source>
        <dbReference type="ARBA" id="ARBA00011738"/>
    </source>
</evidence>
<keyword evidence="6" id="KW-0378">Hydrolase</keyword>
<comment type="similarity">
    <text evidence="3">Belongs to the Nudix hydrolase family. NudK subfamily.</text>
</comment>
<evidence type="ECO:0000256" key="9">
    <source>
        <dbReference type="PIRSR" id="PIRSR604385-2"/>
    </source>
</evidence>
<organism evidence="12 13">
    <name type="scientific">Henriciella algicola</name>
    <dbReference type="NCBI Taxonomy" id="1608422"/>
    <lineage>
        <taxon>Bacteria</taxon>
        <taxon>Pseudomonadati</taxon>
        <taxon>Pseudomonadota</taxon>
        <taxon>Alphaproteobacteria</taxon>
        <taxon>Hyphomonadales</taxon>
        <taxon>Hyphomonadaceae</taxon>
        <taxon>Henriciella</taxon>
    </lineage>
</organism>
<feature type="binding site" evidence="9">
    <location>
        <position position="157"/>
    </location>
    <ligand>
        <name>Mg(2+)</name>
        <dbReference type="ChEBI" id="CHEBI:18420"/>
        <label>1</label>
    </ligand>
</feature>
<dbReference type="PROSITE" id="PS51462">
    <property type="entry name" value="NUDIX"/>
    <property type="match status" value="1"/>
</dbReference>
<dbReference type="AlphaFoldDB" id="A0A399R8E4"/>
<dbReference type="RefSeq" id="WP_119455056.1">
    <property type="nucleotide sequence ID" value="NZ_QWGA01000008.1"/>
</dbReference>
<keyword evidence="9" id="KW-0460">Magnesium</keyword>
<feature type="binding site" evidence="9">
    <location>
        <position position="89"/>
    </location>
    <ligand>
        <name>Mg(2+)</name>
        <dbReference type="ChEBI" id="CHEBI:18420"/>
        <label>1</label>
    </ligand>
</feature>
<dbReference type="GO" id="GO:0046872">
    <property type="term" value="F:metal ion binding"/>
    <property type="evidence" value="ECO:0007669"/>
    <property type="project" value="UniProtKB-KW"/>
</dbReference>
<evidence type="ECO:0000313" key="13">
    <source>
        <dbReference type="Proteomes" id="UP000265845"/>
    </source>
</evidence>
<evidence type="ECO:0000256" key="1">
    <source>
        <dbReference type="ARBA" id="ARBA00000847"/>
    </source>
</evidence>
<proteinExistence type="inferred from homology"/>
<evidence type="ECO:0000256" key="5">
    <source>
        <dbReference type="ARBA" id="ARBA00016377"/>
    </source>
</evidence>
<accession>A0A399R8E4</accession>
<dbReference type="CDD" id="cd24157">
    <property type="entry name" value="NUDIX_GDPMK"/>
    <property type="match status" value="1"/>
</dbReference>
<dbReference type="GO" id="GO:0005829">
    <property type="term" value="C:cytosol"/>
    <property type="evidence" value="ECO:0007669"/>
    <property type="project" value="TreeGrafter"/>
</dbReference>
<evidence type="ECO:0000256" key="2">
    <source>
        <dbReference type="ARBA" id="ARBA00001946"/>
    </source>
</evidence>
<comment type="subunit">
    <text evidence="4">Homodimer.</text>
</comment>
<dbReference type="GO" id="GO:0006753">
    <property type="term" value="P:nucleoside phosphate metabolic process"/>
    <property type="evidence" value="ECO:0007669"/>
    <property type="project" value="TreeGrafter"/>
</dbReference>
<evidence type="ECO:0000256" key="3">
    <source>
        <dbReference type="ARBA" id="ARBA00007275"/>
    </source>
</evidence>
<comment type="cofactor">
    <cofactor evidence="2 9">
        <name>Mg(2+)</name>
        <dbReference type="ChEBI" id="CHEBI:18420"/>
    </cofactor>
</comment>
<dbReference type="Gene3D" id="3.90.79.10">
    <property type="entry name" value="Nucleoside Triphosphate Pyrophosphohydrolase"/>
    <property type="match status" value="1"/>
</dbReference>
<evidence type="ECO:0000256" key="10">
    <source>
        <dbReference type="PIRSR" id="PIRSR604385-3"/>
    </source>
</evidence>
<dbReference type="Proteomes" id="UP000265845">
    <property type="component" value="Unassembled WGS sequence"/>
</dbReference>
<sequence length="194" mass="21816">MSVKPLKDRVTLVSSEVLADDWVPLVKHTIDYERRDGRRERLTREVYNRPDACAVLPYDSARGTVLLIRQLRLPVFMKGDEEPMWEACAGVIEDEDPQEATRREAMEELGYQVHDLHLVTAMYASPASFGERVWCYTASYKPSDKVASGGGASDEGEDIEVVELPFEDAYGRIATGEITDAKTVLLLQHLKLSL</sequence>
<dbReference type="NCBIfam" id="TIGR00052">
    <property type="entry name" value="nudix-type nucleoside diphosphatase, YffH/AdpP family"/>
    <property type="match status" value="1"/>
</dbReference>
<reference evidence="12 13" key="1">
    <citation type="submission" date="2018-08" db="EMBL/GenBank/DDBJ databases">
        <title>Henriciella mobilis sp. nov., isolated from seawater.</title>
        <authorList>
            <person name="Cheng H."/>
            <person name="Wu Y.-H."/>
            <person name="Xu X.-W."/>
            <person name="Guo L.-L."/>
        </authorList>
    </citation>
    <scope>NUCLEOTIDE SEQUENCE [LARGE SCALE GENOMIC DNA]</scope>
    <source>
        <strain evidence="12 13">CCUG67844</strain>
    </source>
</reference>
<evidence type="ECO:0000259" key="11">
    <source>
        <dbReference type="PROSITE" id="PS51462"/>
    </source>
</evidence>
<comment type="catalytic activity">
    <reaction evidence="1">
        <text>GDP-alpha-D-mannose + H2O = alpha-D-mannose 1-phosphate + GMP + 2 H(+)</text>
        <dbReference type="Rhea" id="RHEA:27978"/>
        <dbReference type="ChEBI" id="CHEBI:15377"/>
        <dbReference type="ChEBI" id="CHEBI:15378"/>
        <dbReference type="ChEBI" id="CHEBI:57527"/>
        <dbReference type="ChEBI" id="CHEBI:58115"/>
        <dbReference type="ChEBI" id="CHEBI:58409"/>
    </reaction>
</comment>
<evidence type="ECO:0000256" key="8">
    <source>
        <dbReference type="ARBA" id="ARBA00032272"/>
    </source>
</evidence>
<keyword evidence="13" id="KW-1185">Reference proteome</keyword>
<name>A0A399R8E4_9PROT</name>
<dbReference type="SUPFAM" id="SSF55811">
    <property type="entry name" value="Nudix"/>
    <property type="match status" value="1"/>
</dbReference>
<evidence type="ECO:0000256" key="6">
    <source>
        <dbReference type="ARBA" id="ARBA00022801"/>
    </source>
</evidence>
<dbReference type="InterPro" id="IPR004385">
    <property type="entry name" value="NDP_pyrophosphatase"/>
</dbReference>
<dbReference type="PANTHER" id="PTHR11839">
    <property type="entry name" value="UDP/ADP-SUGAR PYROPHOSPHATASE"/>
    <property type="match status" value="1"/>
</dbReference>
<keyword evidence="9" id="KW-0479">Metal-binding</keyword>
<feature type="binding site" evidence="9">
    <location>
        <position position="108"/>
    </location>
    <ligand>
        <name>Mg(2+)</name>
        <dbReference type="ChEBI" id="CHEBI:18420"/>
        <label>1</label>
    </ligand>
</feature>
<dbReference type="GO" id="GO:0016818">
    <property type="term" value="F:hydrolase activity, acting on acid anhydrides, in phosphorus-containing anhydrides"/>
    <property type="evidence" value="ECO:0007669"/>
    <property type="project" value="InterPro"/>
</dbReference>
<feature type="short sequence motif" description="Nudix box" evidence="10">
    <location>
        <begin position="90"/>
        <end position="111"/>
    </location>
</feature>
<dbReference type="Pfam" id="PF00293">
    <property type="entry name" value="NUDIX"/>
    <property type="match status" value="1"/>
</dbReference>